<evidence type="ECO:0000256" key="8">
    <source>
        <dbReference type="ARBA" id="ARBA00023012"/>
    </source>
</evidence>
<dbReference type="EMBL" id="VUOB01000041">
    <property type="protein sequence ID" value="KAA2258548.1"/>
    <property type="molecule type" value="Genomic_DNA"/>
</dbReference>
<comment type="caution">
    <text evidence="11">The sequence shown here is derived from an EMBL/GenBank/DDBJ whole genome shotgun (WGS) entry which is preliminary data.</text>
</comment>
<evidence type="ECO:0000256" key="7">
    <source>
        <dbReference type="ARBA" id="ARBA00022840"/>
    </source>
</evidence>
<keyword evidence="7" id="KW-0067">ATP-binding</keyword>
<feature type="transmembrane region" description="Helical" evidence="9">
    <location>
        <begin position="111"/>
        <end position="134"/>
    </location>
</feature>
<keyword evidence="9" id="KW-0812">Transmembrane</keyword>
<evidence type="ECO:0000256" key="4">
    <source>
        <dbReference type="ARBA" id="ARBA00022679"/>
    </source>
</evidence>
<feature type="domain" description="Histidine kinase" evidence="10">
    <location>
        <begin position="310"/>
        <end position="397"/>
    </location>
</feature>
<evidence type="ECO:0000256" key="3">
    <source>
        <dbReference type="ARBA" id="ARBA00022553"/>
    </source>
</evidence>
<dbReference type="SUPFAM" id="SSF55874">
    <property type="entry name" value="ATPase domain of HSP90 chaperone/DNA topoisomerase II/histidine kinase"/>
    <property type="match status" value="1"/>
</dbReference>
<dbReference type="EC" id="2.7.13.3" evidence="2"/>
<sequence>MQVMVPLVRRAVRLHPQLADTVLALVMTVLTVKQAMGANPVGWRHFDLLGVALSGAANLPLALRRLAPMTVLLVAVTAAATYQLAGYWPVVNALGVQLAVFTVASMRSYRMVAVSLALVLPVILHAALITWPYSNSPWDIVAQNLVWYAVIVAIGDGARRLTERGRRLAELSEQLRHEQEDKARRAVTDERVRIARELHDVVAHHMSVISVQAGLARYVFESDPATASAALGTIADTGREALDEMRRLLAVLRLEREPDEQGATSYDPTPGLSQLGDLLDRMRGAGMPVELVTAGAERSLAPGLDLCAYRVIQESLTNVLKHTDAASVTVTLHYHAHELVVRIRDDGAGAGSKPDGKGSGQGVIGMRERARLYGGTLIAGPRPDGGFDVVLMLPTTTPATEVR</sequence>
<dbReference type="Gene3D" id="3.30.565.10">
    <property type="entry name" value="Histidine kinase-like ATPase, C-terminal domain"/>
    <property type="match status" value="1"/>
</dbReference>
<feature type="transmembrane region" description="Helical" evidence="9">
    <location>
        <begin position="69"/>
        <end position="90"/>
    </location>
</feature>
<keyword evidence="9" id="KW-1133">Transmembrane helix</keyword>
<dbReference type="PANTHER" id="PTHR24421">
    <property type="entry name" value="NITRATE/NITRITE SENSOR PROTEIN NARX-RELATED"/>
    <property type="match status" value="1"/>
</dbReference>
<dbReference type="PANTHER" id="PTHR24421:SF10">
    <property type="entry name" value="NITRATE_NITRITE SENSOR PROTEIN NARQ"/>
    <property type="match status" value="1"/>
</dbReference>
<reference evidence="11 12" key="1">
    <citation type="submission" date="2019-09" db="EMBL/GenBank/DDBJ databases">
        <title>Goodfellowia gen. nov., a new genus of the Pseudonocardineae related to Actinoalloteichus, containing Goodfellowia coeruleoviolacea gen. nov., comb. nov. gen. nov., comb. nov.</title>
        <authorList>
            <person name="Labeda D."/>
        </authorList>
    </citation>
    <scope>NUCLEOTIDE SEQUENCE [LARGE SCALE GENOMIC DNA]</scope>
    <source>
        <strain evidence="11 12">AN110305</strain>
    </source>
</reference>
<keyword evidence="9" id="KW-0472">Membrane</keyword>
<evidence type="ECO:0000256" key="9">
    <source>
        <dbReference type="SAM" id="Phobius"/>
    </source>
</evidence>
<dbReference type="Gene3D" id="1.20.5.1930">
    <property type="match status" value="1"/>
</dbReference>
<dbReference type="OrthoDB" id="227596at2"/>
<evidence type="ECO:0000259" key="10">
    <source>
        <dbReference type="PROSITE" id="PS50109"/>
    </source>
</evidence>
<dbReference type="GO" id="GO:0000155">
    <property type="term" value="F:phosphorelay sensor kinase activity"/>
    <property type="evidence" value="ECO:0007669"/>
    <property type="project" value="InterPro"/>
</dbReference>
<evidence type="ECO:0000256" key="2">
    <source>
        <dbReference type="ARBA" id="ARBA00012438"/>
    </source>
</evidence>
<gene>
    <name evidence="11" type="ORF">F0L68_22065</name>
</gene>
<keyword evidence="8" id="KW-0902">Two-component regulatory system</keyword>
<dbReference type="GO" id="GO:0016020">
    <property type="term" value="C:membrane"/>
    <property type="evidence" value="ECO:0007669"/>
    <property type="project" value="InterPro"/>
</dbReference>
<evidence type="ECO:0000256" key="1">
    <source>
        <dbReference type="ARBA" id="ARBA00000085"/>
    </source>
</evidence>
<evidence type="ECO:0000256" key="6">
    <source>
        <dbReference type="ARBA" id="ARBA00022777"/>
    </source>
</evidence>
<keyword evidence="4" id="KW-0808">Transferase</keyword>
<dbReference type="AlphaFoldDB" id="A0A5B2X599"/>
<dbReference type="PROSITE" id="PS50109">
    <property type="entry name" value="HIS_KIN"/>
    <property type="match status" value="1"/>
</dbReference>
<accession>A0A5B2X599</accession>
<keyword evidence="3" id="KW-0597">Phosphoprotein</keyword>
<dbReference type="Pfam" id="PF23539">
    <property type="entry name" value="DUF7134"/>
    <property type="match status" value="1"/>
</dbReference>
<keyword evidence="6 11" id="KW-0418">Kinase</keyword>
<evidence type="ECO:0000256" key="5">
    <source>
        <dbReference type="ARBA" id="ARBA00022741"/>
    </source>
</evidence>
<comment type="catalytic activity">
    <reaction evidence="1">
        <text>ATP + protein L-histidine = ADP + protein N-phospho-L-histidine.</text>
        <dbReference type="EC" id="2.7.13.3"/>
    </reaction>
</comment>
<organism evidence="11 12">
    <name type="scientific">Solihabitans fulvus</name>
    <dbReference type="NCBI Taxonomy" id="1892852"/>
    <lineage>
        <taxon>Bacteria</taxon>
        <taxon>Bacillati</taxon>
        <taxon>Actinomycetota</taxon>
        <taxon>Actinomycetes</taxon>
        <taxon>Pseudonocardiales</taxon>
        <taxon>Pseudonocardiaceae</taxon>
        <taxon>Solihabitans</taxon>
    </lineage>
</organism>
<dbReference type="GO" id="GO:0005524">
    <property type="term" value="F:ATP binding"/>
    <property type="evidence" value="ECO:0007669"/>
    <property type="project" value="UniProtKB-KW"/>
</dbReference>
<dbReference type="Pfam" id="PF07730">
    <property type="entry name" value="HisKA_3"/>
    <property type="match status" value="1"/>
</dbReference>
<dbReference type="InterPro" id="IPR036890">
    <property type="entry name" value="HATPase_C_sf"/>
</dbReference>
<dbReference type="InterPro" id="IPR005467">
    <property type="entry name" value="His_kinase_dom"/>
</dbReference>
<keyword evidence="5" id="KW-0547">Nucleotide-binding</keyword>
<proteinExistence type="predicted"/>
<dbReference type="InterPro" id="IPR003594">
    <property type="entry name" value="HATPase_dom"/>
</dbReference>
<keyword evidence="12" id="KW-1185">Reference proteome</keyword>
<reference evidence="11 12" key="2">
    <citation type="submission" date="2019-09" db="EMBL/GenBank/DDBJ databases">
        <authorList>
            <person name="Jin C."/>
        </authorList>
    </citation>
    <scope>NUCLEOTIDE SEQUENCE [LARGE SCALE GENOMIC DNA]</scope>
    <source>
        <strain evidence="11 12">AN110305</strain>
    </source>
</reference>
<dbReference type="InterPro" id="IPR050482">
    <property type="entry name" value="Sensor_HK_TwoCompSys"/>
</dbReference>
<dbReference type="CDD" id="cd16917">
    <property type="entry name" value="HATPase_UhpB-NarQ-NarX-like"/>
    <property type="match status" value="1"/>
</dbReference>
<name>A0A5B2X599_9PSEU</name>
<dbReference type="SMART" id="SM00387">
    <property type="entry name" value="HATPase_c"/>
    <property type="match status" value="1"/>
</dbReference>
<protein>
    <recommendedName>
        <fullName evidence="2">histidine kinase</fullName>
        <ecNumber evidence="2">2.7.13.3</ecNumber>
    </recommendedName>
</protein>
<evidence type="ECO:0000313" key="12">
    <source>
        <dbReference type="Proteomes" id="UP000323454"/>
    </source>
</evidence>
<evidence type="ECO:0000313" key="11">
    <source>
        <dbReference type="EMBL" id="KAA2258548.1"/>
    </source>
</evidence>
<dbReference type="InterPro" id="IPR055558">
    <property type="entry name" value="DUF7134"/>
</dbReference>
<dbReference type="GO" id="GO:0046983">
    <property type="term" value="F:protein dimerization activity"/>
    <property type="evidence" value="ECO:0007669"/>
    <property type="project" value="InterPro"/>
</dbReference>
<dbReference type="Pfam" id="PF02518">
    <property type="entry name" value="HATPase_c"/>
    <property type="match status" value="1"/>
</dbReference>
<dbReference type="Proteomes" id="UP000323454">
    <property type="component" value="Unassembled WGS sequence"/>
</dbReference>
<dbReference type="InterPro" id="IPR011712">
    <property type="entry name" value="Sig_transdc_His_kin_sub3_dim/P"/>
</dbReference>